<dbReference type="InterPro" id="IPR002125">
    <property type="entry name" value="CMP_dCMP_dom"/>
</dbReference>
<evidence type="ECO:0000256" key="10">
    <source>
        <dbReference type="PIRSR" id="PIRSR006769-1"/>
    </source>
</evidence>
<comment type="caution">
    <text evidence="13">The sequence shown here is derived from an EMBL/GenBank/DDBJ whole genome shotgun (WGS) entry which is preliminary data.</text>
</comment>
<dbReference type="AlphaFoldDB" id="A0A2M7G898"/>
<dbReference type="Gene3D" id="3.40.140.10">
    <property type="entry name" value="Cytidine Deaminase, domain 2"/>
    <property type="match status" value="1"/>
</dbReference>
<comment type="pathway">
    <text evidence="2 9">Cofactor biosynthesis; riboflavin biosynthesis; 5-amino-6-(D-ribitylamino)uracil from GTP: step 2/4.</text>
</comment>
<evidence type="ECO:0000256" key="5">
    <source>
        <dbReference type="ARBA" id="ARBA00007417"/>
    </source>
</evidence>
<evidence type="ECO:0000256" key="8">
    <source>
        <dbReference type="ARBA" id="ARBA00023268"/>
    </source>
</evidence>
<comment type="cofactor">
    <cofactor evidence="9">
        <name>Zn(2+)</name>
        <dbReference type="ChEBI" id="CHEBI:29105"/>
    </cofactor>
    <text evidence="9">Binds 1 zinc ion.</text>
</comment>
<comment type="similarity">
    <text evidence="4 9">In the N-terminal section; belongs to the cytidine and deoxycytidylate deaminase family.</text>
</comment>
<dbReference type="SUPFAM" id="SSF53927">
    <property type="entry name" value="Cytidine deaminase-like"/>
    <property type="match status" value="1"/>
</dbReference>
<feature type="binding site" evidence="11">
    <location>
        <position position="165"/>
    </location>
    <ligand>
        <name>NADP(+)</name>
        <dbReference type="ChEBI" id="CHEBI:58349"/>
    </ligand>
</feature>
<dbReference type="PROSITE" id="PS51747">
    <property type="entry name" value="CYT_DCMP_DEAMINASES_2"/>
    <property type="match status" value="1"/>
</dbReference>
<keyword evidence="9" id="KW-0378">Hydrolase</keyword>
<feature type="active site" description="Proton donor" evidence="10">
    <location>
        <position position="63"/>
    </location>
</feature>
<keyword evidence="6 9" id="KW-0521">NADP</keyword>
<keyword evidence="9" id="KW-0686">Riboflavin biosynthesis</keyword>
<dbReference type="NCBIfam" id="TIGR00227">
    <property type="entry name" value="ribD_Cterm"/>
    <property type="match status" value="1"/>
</dbReference>
<sequence length="380" mass="40926">MPENADDQEMLLLHEQFMARALKLARNGFIKIAPSPFRGALIAQGDTVVGKGYLANRDALDGEMHALKAAGERAKGATLYVNLEPAFGTSKGINLVDAIIQAGIARVVVAVRDSNPVVSGKTLDALAAAGIEIIEGILADEARSLNEIYLKEASTRRPFVNLLTAMSLDGKIATRLQDTDGITGPEAREFVQNLRARYDAVMIGVNTILQDNPMLNCKILRGCDPWRIVIDTEAKTPVNSKLFLRSDPDETRAPVLIAISYGAHEDRLRSLRLAGAEILHCPDENSDEPRVDLGRLMQMLNKRGITSVLIEGGSTLRAAALEAGIVDKVSFLVAPKLIGGSDALSAVGGEGVGFVHDAWPVQKMQTRQLGQDLLIEGYLS</sequence>
<comment type="function">
    <text evidence="1 9">Converts 2,5-diamino-6-(ribosylamino)-4(3h)-pyrimidinone 5'-phosphate into 5-amino-6-(ribosylamino)-2,4(1h,3h)-pyrimidinedione 5'-phosphate.</text>
</comment>
<dbReference type="InterPro" id="IPR011549">
    <property type="entry name" value="RibD_C"/>
</dbReference>
<feature type="binding site" evidence="11">
    <location>
        <position position="195"/>
    </location>
    <ligand>
        <name>NADP(+)</name>
        <dbReference type="ChEBI" id="CHEBI:58349"/>
    </ligand>
</feature>
<feature type="binding site" evidence="11">
    <location>
        <position position="215"/>
    </location>
    <ligand>
        <name>substrate</name>
    </ligand>
</feature>
<dbReference type="InterPro" id="IPR002734">
    <property type="entry name" value="RibDG_C"/>
</dbReference>
<dbReference type="GO" id="GO:0046872">
    <property type="term" value="F:metal ion binding"/>
    <property type="evidence" value="ECO:0007669"/>
    <property type="project" value="UniProtKB-KW"/>
</dbReference>
<feature type="binding site" evidence="11">
    <location>
        <position position="311"/>
    </location>
    <ligand>
        <name>substrate</name>
    </ligand>
</feature>
<dbReference type="GO" id="GO:0050661">
    <property type="term" value="F:NADP binding"/>
    <property type="evidence" value="ECO:0007669"/>
    <property type="project" value="InterPro"/>
</dbReference>
<comment type="pathway">
    <text evidence="3 9">Cofactor biosynthesis; riboflavin biosynthesis; 5-amino-6-(D-ribitylamino)uracil from GTP: step 3/4.</text>
</comment>
<evidence type="ECO:0000256" key="1">
    <source>
        <dbReference type="ARBA" id="ARBA00002151"/>
    </source>
</evidence>
<evidence type="ECO:0000313" key="13">
    <source>
        <dbReference type="EMBL" id="PIW18304.1"/>
    </source>
</evidence>
<dbReference type="GO" id="GO:0008703">
    <property type="term" value="F:5-amino-6-(5-phosphoribosylamino)uracil reductase activity"/>
    <property type="evidence" value="ECO:0007669"/>
    <property type="project" value="UniProtKB-EC"/>
</dbReference>
<dbReference type="Gene3D" id="3.40.430.10">
    <property type="entry name" value="Dihydrofolate Reductase, subunit A"/>
    <property type="match status" value="1"/>
</dbReference>
<dbReference type="InterPro" id="IPR024072">
    <property type="entry name" value="DHFR-like_dom_sf"/>
</dbReference>
<dbReference type="NCBIfam" id="TIGR00326">
    <property type="entry name" value="eubact_ribD"/>
    <property type="match status" value="1"/>
</dbReference>
<dbReference type="InterPro" id="IPR016193">
    <property type="entry name" value="Cytidine_deaminase-like"/>
</dbReference>
<keyword evidence="9" id="KW-0479">Metal-binding</keyword>
<reference evidence="13 14" key="1">
    <citation type="submission" date="2017-09" db="EMBL/GenBank/DDBJ databases">
        <title>Depth-based differentiation of microbial function through sediment-hosted aquifers and enrichment of novel symbionts in the deep terrestrial subsurface.</title>
        <authorList>
            <person name="Probst A.J."/>
            <person name="Ladd B."/>
            <person name="Jarett J.K."/>
            <person name="Geller-Mcgrath D.E."/>
            <person name="Sieber C.M."/>
            <person name="Emerson J.B."/>
            <person name="Anantharaman K."/>
            <person name="Thomas B.C."/>
            <person name="Malmstrom R."/>
            <person name="Stieglmeier M."/>
            <person name="Klingl A."/>
            <person name="Woyke T."/>
            <person name="Ryan C.M."/>
            <person name="Banfield J.F."/>
        </authorList>
    </citation>
    <scope>NUCLEOTIDE SEQUENCE [LARGE SCALE GENOMIC DNA]</scope>
    <source>
        <strain evidence="13">CG17_big_fil_post_rev_8_21_14_2_50_48_46</strain>
    </source>
</reference>
<evidence type="ECO:0000256" key="11">
    <source>
        <dbReference type="PIRSR" id="PIRSR006769-2"/>
    </source>
</evidence>
<dbReference type="Proteomes" id="UP000231019">
    <property type="component" value="Unassembled WGS sequence"/>
</dbReference>
<protein>
    <recommendedName>
        <fullName evidence="9">Riboflavin biosynthesis protein RibD</fullName>
    </recommendedName>
    <domain>
        <recommendedName>
            <fullName evidence="9">Diaminohydroxyphosphoribosylaminopyrimidine deaminase</fullName>
            <shortName evidence="9">DRAP deaminase</shortName>
            <ecNumber evidence="9">3.5.4.26</ecNumber>
        </recommendedName>
        <alternativeName>
            <fullName evidence="9">Riboflavin-specific deaminase</fullName>
        </alternativeName>
    </domain>
    <domain>
        <recommendedName>
            <fullName evidence="9">5-amino-6-(5-phosphoribosylamino)uracil reductase</fullName>
            <ecNumber evidence="9">1.1.1.193</ecNumber>
        </recommendedName>
        <alternativeName>
            <fullName evidence="9">HTP reductase</fullName>
        </alternativeName>
    </domain>
</protein>
<dbReference type="InterPro" id="IPR004794">
    <property type="entry name" value="Eubact_RibD"/>
</dbReference>
<dbReference type="GO" id="GO:0009231">
    <property type="term" value="P:riboflavin biosynthetic process"/>
    <property type="evidence" value="ECO:0007669"/>
    <property type="project" value="UniProtKB-UniPathway"/>
</dbReference>
<dbReference type="UniPathway" id="UPA00275">
    <property type="reaction ID" value="UER00401"/>
</dbReference>
<dbReference type="EMBL" id="PFFQ01000013">
    <property type="protein sequence ID" value="PIW18304.1"/>
    <property type="molecule type" value="Genomic_DNA"/>
</dbReference>
<evidence type="ECO:0000256" key="2">
    <source>
        <dbReference type="ARBA" id="ARBA00004882"/>
    </source>
</evidence>
<comment type="catalytic activity">
    <reaction evidence="9">
        <text>2,5-diamino-6-hydroxy-4-(5-phosphoribosylamino)-pyrimidine + H2O + H(+) = 5-amino-6-(5-phospho-D-ribosylamino)uracil + NH4(+)</text>
        <dbReference type="Rhea" id="RHEA:21868"/>
        <dbReference type="ChEBI" id="CHEBI:15377"/>
        <dbReference type="ChEBI" id="CHEBI:15378"/>
        <dbReference type="ChEBI" id="CHEBI:28938"/>
        <dbReference type="ChEBI" id="CHEBI:58453"/>
        <dbReference type="ChEBI" id="CHEBI:58614"/>
        <dbReference type="EC" id="3.5.4.26"/>
    </reaction>
</comment>
<keyword evidence="9" id="KW-0862">Zinc</keyword>
<proteinExistence type="inferred from homology"/>
<organism evidence="13 14">
    <name type="scientific">bacterium (Candidatus Blackallbacteria) CG17_big_fil_post_rev_8_21_14_2_50_48_46</name>
    <dbReference type="NCBI Taxonomy" id="2014261"/>
    <lineage>
        <taxon>Bacteria</taxon>
        <taxon>Candidatus Blackallbacteria</taxon>
    </lineage>
</organism>
<feature type="binding site" evidence="11">
    <location>
        <begin position="313"/>
        <end position="319"/>
    </location>
    <ligand>
        <name>NADP(+)</name>
        <dbReference type="ChEBI" id="CHEBI:58349"/>
    </ligand>
</feature>
<gene>
    <name evidence="13" type="primary">ribD</name>
    <name evidence="13" type="ORF">COW36_05925</name>
</gene>
<evidence type="ECO:0000256" key="3">
    <source>
        <dbReference type="ARBA" id="ARBA00004910"/>
    </source>
</evidence>
<evidence type="ECO:0000313" key="14">
    <source>
        <dbReference type="Proteomes" id="UP000231019"/>
    </source>
</evidence>
<name>A0A2M7G898_9BACT</name>
<keyword evidence="7 9" id="KW-0560">Oxidoreductase</keyword>
<dbReference type="PANTHER" id="PTHR38011">
    <property type="entry name" value="DIHYDROFOLATE REDUCTASE FAMILY PROTEIN (AFU_ORTHOLOGUE AFUA_8G06820)"/>
    <property type="match status" value="1"/>
</dbReference>
<feature type="binding site" evidence="11">
    <location>
        <position position="232"/>
    </location>
    <ligand>
        <name>NADP(+)</name>
        <dbReference type="ChEBI" id="CHEBI:58349"/>
    </ligand>
</feature>
<evidence type="ECO:0000259" key="12">
    <source>
        <dbReference type="PROSITE" id="PS51747"/>
    </source>
</evidence>
<feature type="binding site" evidence="11">
    <location>
        <position position="207"/>
    </location>
    <ligand>
        <name>NADP(+)</name>
        <dbReference type="ChEBI" id="CHEBI:58349"/>
    </ligand>
</feature>
<dbReference type="PANTHER" id="PTHR38011:SF7">
    <property type="entry name" value="2,5-DIAMINO-6-RIBOSYLAMINO-4(3H)-PYRIMIDINONE 5'-PHOSPHATE REDUCTASE"/>
    <property type="match status" value="1"/>
</dbReference>
<comment type="catalytic activity">
    <reaction evidence="9">
        <text>5-amino-6-(5-phospho-D-ribitylamino)uracil + NADP(+) = 5-amino-6-(5-phospho-D-ribosylamino)uracil + NADPH + H(+)</text>
        <dbReference type="Rhea" id="RHEA:17845"/>
        <dbReference type="ChEBI" id="CHEBI:15378"/>
        <dbReference type="ChEBI" id="CHEBI:57783"/>
        <dbReference type="ChEBI" id="CHEBI:58349"/>
        <dbReference type="ChEBI" id="CHEBI:58421"/>
        <dbReference type="ChEBI" id="CHEBI:58453"/>
        <dbReference type="EC" id="1.1.1.193"/>
    </reaction>
</comment>
<feature type="binding site" evidence="11">
    <location>
        <position position="211"/>
    </location>
    <ligand>
        <name>NADP(+)</name>
        <dbReference type="ChEBI" id="CHEBI:58349"/>
    </ligand>
</feature>
<evidence type="ECO:0000256" key="6">
    <source>
        <dbReference type="ARBA" id="ARBA00022857"/>
    </source>
</evidence>
<dbReference type="SUPFAM" id="SSF53597">
    <property type="entry name" value="Dihydrofolate reductase-like"/>
    <property type="match status" value="1"/>
</dbReference>
<dbReference type="GO" id="GO:0008835">
    <property type="term" value="F:diaminohydroxyphosphoribosylaminopyrimidine deaminase activity"/>
    <property type="evidence" value="ECO:0007669"/>
    <property type="project" value="UniProtKB-EC"/>
</dbReference>
<feature type="domain" description="CMP/dCMP-type deaminase" evidence="12">
    <location>
        <begin position="12"/>
        <end position="134"/>
    </location>
</feature>
<keyword evidence="8" id="KW-0511">Multifunctional enzyme</keyword>
<accession>A0A2M7G898</accession>
<evidence type="ECO:0000256" key="4">
    <source>
        <dbReference type="ARBA" id="ARBA00005259"/>
    </source>
</evidence>
<dbReference type="EC" id="1.1.1.193" evidence="9"/>
<comment type="similarity">
    <text evidence="5 9">In the C-terminal section; belongs to the HTP reductase family.</text>
</comment>
<evidence type="ECO:0000256" key="7">
    <source>
        <dbReference type="ARBA" id="ARBA00023002"/>
    </source>
</evidence>
<dbReference type="EC" id="3.5.4.26" evidence="9"/>
<dbReference type="Pfam" id="PF01872">
    <property type="entry name" value="RibD_C"/>
    <property type="match status" value="1"/>
</dbReference>
<dbReference type="InterPro" id="IPR050765">
    <property type="entry name" value="Riboflavin_Biosynth_HTPR"/>
</dbReference>
<dbReference type="PIRSF" id="PIRSF006769">
    <property type="entry name" value="RibD"/>
    <property type="match status" value="1"/>
</dbReference>
<evidence type="ECO:0000256" key="9">
    <source>
        <dbReference type="PIRNR" id="PIRNR006769"/>
    </source>
</evidence>